<dbReference type="InterPro" id="IPR001245">
    <property type="entry name" value="Ser-Thr/Tyr_kinase_cat_dom"/>
</dbReference>
<dbReference type="SUPFAM" id="SSF52058">
    <property type="entry name" value="L domain-like"/>
    <property type="match status" value="1"/>
</dbReference>
<evidence type="ECO:0000256" key="1">
    <source>
        <dbReference type="ARBA" id="ARBA00004167"/>
    </source>
</evidence>
<keyword evidence="6" id="KW-0677">Repeat</keyword>
<dbReference type="GO" id="GO:0005524">
    <property type="term" value="F:ATP binding"/>
    <property type="evidence" value="ECO:0007669"/>
    <property type="project" value="InterPro"/>
</dbReference>
<dbReference type="GO" id="GO:0004672">
    <property type="term" value="F:protein kinase activity"/>
    <property type="evidence" value="ECO:0007669"/>
    <property type="project" value="InterPro"/>
</dbReference>
<dbReference type="PROSITE" id="PS50011">
    <property type="entry name" value="PROTEIN_KINASE_DOM"/>
    <property type="match status" value="1"/>
</dbReference>
<proteinExistence type="predicted"/>
<keyword evidence="7 10" id="KW-1133">Transmembrane helix</keyword>
<keyword evidence="13" id="KW-1185">Reference proteome</keyword>
<evidence type="ECO:0000256" key="9">
    <source>
        <dbReference type="ARBA" id="ARBA00023170"/>
    </source>
</evidence>
<organism evidence="12 13">
    <name type="scientific">Olea europaea subsp. europaea</name>
    <dbReference type="NCBI Taxonomy" id="158383"/>
    <lineage>
        <taxon>Eukaryota</taxon>
        <taxon>Viridiplantae</taxon>
        <taxon>Streptophyta</taxon>
        <taxon>Embryophyta</taxon>
        <taxon>Tracheophyta</taxon>
        <taxon>Spermatophyta</taxon>
        <taxon>Magnoliopsida</taxon>
        <taxon>eudicotyledons</taxon>
        <taxon>Gunneridae</taxon>
        <taxon>Pentapetalae</taxon>
        <taxon>asterids</taxon>
        <taxon>lamiids</taxon>
        <taxon>Lamiales</taxon>
        <taxon>Oleaceae</taxon>
        <taxon>Oleeae</taxon>
        <taxon>Olea</taxon>
    </lineage>
</organism>
<dbReference type="EMBL" id="CACTIH010000142">
    <property type="protein sequence ID" value="CAA2955214.1"/>
    <property type="molecule type" value="Genomic_DNA"/>
</dbReference>
<accession>A0A8S0PLT1</accession>
<comment type="subcellular location">
    <subcellularLocation>
        <location evidence="1">Membrane</location>
        <topology evidence="1">Single-pass membrane protein</topology>
    </subcellularLocation>
</comment>
<dbReference type="Gene3D" id="1.10.510.10">
    <property type="entry name" value="Transferase(Phosphotransferase) domain 1"/>
    <property type="match status" value="1"/>
</dbReference>
<dbReference type="Pfam" id="PF07714">
    <property type="entry name" value="PK_Tyr_Ser-Thr"/>
    <property type="match status" value="1"/>
</dbReference>
<evidence type="ECO:0000313" key="12">
    <source>
        <dbReference type="EMBL" id="CAA2955214.1"/>
    </source>
</evidence>
<feature type="transmembrane region" description="Helical" evidence="10">
    <location>
        <begin position="260"/>
        <end position="281"/>
    </location>
</feature>
<name>A0A8S0PLT1_OLEEU</name>
<sequence length="644" mass="72122">MARSTKGPLVKAQILTNGQRLSSDLDSTMNWANLGPLIAVSSDDESYAKILIKFKSSLSNTNKLNNWIEPVENLCNGNTPKWTGLVCDNGTFTGIKLENMSLEGTVDVDSLAELPLLSLSLMNNNFSGPFPYNDLKKLGKLRSLYLANNSFNGDIPDDTFSGMKAMRKIVLGYNEHTGKIPMSLLKLPRLVNLQLQNNQIEGRIPDFRQKDLNVNFANNKLEGPIPSSLSSQNASSFTGNTNLCGKPLDPCKPKKSIPKIAIIIAAVVGVALAAIIMALICRRRSRPLKYEKSVEIFPAEEPTDKGTEHYKNNGEQRKLYFVRNDRERFELENLLKASAEVLGSGNFGSSYKAVLSNGQPFVVRRFQQMNNVGNGEFYEHMSRLGRLSHPNLLPLVAFYHGKEEKLLITDFVPNGSLASHLHGERSRNQSNLNWPTRLKIIKGVARGLAYLYKELPSLSLPHGHLKSSNVLLDNTFEPVLSDYALTPVVNKEHAQRFMVAYKSPESTKSDRVTRKTDVWNLGILILELLTGRFPANYLKQGRGPNADLATWVNSVVREEWTGEVFDKDMNLGRYGEGQILRLLKIGMCCCEWNVGRRWDLKEAIEKIEELKERDSDDEYSSYASEGEIYSSRAATDEDFSFSKA</sequence>
<dbReference type="Gene3D" id="3.30.200.20">
    <property type="entry name" value="Phosphorylase Kinase, domain 1"/>
    <property type="match status" value="1"/>
</dbReference>
<keyword evidence="12" id="KW-0808">Transferase</keyword>
<evidence type="ECO:0000259" key="11">
    <source>
        <dbReference type="PROSITE" id="PS50011"/>
    </source>
</evidence>
<evidence type="ECO:0000256" key="7">
    <source>
        <dbReference type="ARBA" id="ARBA00022989"/>
    </source>
</evidence>
<evidence type="ECO:0000313" key="13">
    <source>
        <dbReference type="Proteomes" id="UP000594638"/>
    </source>
</evidence>
<keyword evidence="9 12" id="KW-0675">Receptor</keyword>
<protein>
    <submittedName>
        <fullName evidence="12">Pollen receptor-like kinase 4</fullName>
    </submittedName>
</protein>
<evidence type="ECO:0000256" key="2">
    <source>
        <dbReference type="ARBA" id="ARBA00022553"/>
    </source>
</evidence>
<dbReference type="InterPro" id="IPR000719">
    <property type="entry name" value="Prot_kinase_dom"/>
</dbReference>
<feature type="domain" description="Protein kinase" evidence="11">
    <location>
        <begin position="336"/>
        <end position="644"/>
    </location>
</feature>
<dbReference type="GO" id="GO:0016020">
    <property type="term" value="C:membrane"/>
    <property type="evidence" value="ECO:0007669"/>
    <property type="project" value="UniProtKB-SubCell"/>
</dbReference>
<dbReference type="Pfam" id="PF13855">
    <property type="entry name" value="LRR_8"/>
    <property type="match status" value="1"/>
</dbReference>
<dbReference type="PANTHER" id="PTHR48007">
    <property type="entry name" value="LEUCINE-RICH REPEAT RECEPTOR-LIKE PROTEIN KINASE PXC1"/>
    <property type="match status" value="1"/>
</dbReference>
<keyword evidence="4 10" id="KW-0812">Transmembrane</keyword>
<keyword evidence="8 10" id="KW-0472">Membrane</keyword>
<dbReference type="SUPFAM" id="SSF56112">
    <property type="entry name" value="Protein kinase-like (PK-like)"/>
    <property type="match status" value="1"/>
</dbReference>
<gene>
    <name evidence="12" type="ORF">OLEA9_A019502</name>
</gene>
<evidence type="ECO:0000256" key="10">
    <source>
        <dbReference type="SAM" id="Phobius"/>
    </source>
</evidence>
<dbReference type="Gene3D" id="3.80.10.10">
    <property type="entry name" value="Ribonuclease Inhibitor"/>
    <property type="match status" value="2"/>
</dbReference>
<evidence type="ECO:0000256" key="6">
    <source>
        <dbReference type="ARBA" id="ARBA00022737"/>
    </source>
</evidence>
<keyword evidence="2" id="KW-0597">Phosphoprotein</keyword>
<keyword evidence="5" id="KW-0732">Signal</keyword>
<evidence type="ECO:0000256" key="4">
    <source>
        <dbReference type="ARBA" id="ARBA00022692"/>
    </source>
</evidence>
<dbReference type="InterPro" id="IPR032675">
    <property type="entry name" value="LRR_dom_sf"/>
</dbReference>
<reference evidence="12 13" key="1">
    <citation type="submission" date="2019-12" db="EMBL/GenBank/DDBJ databases">
        <authorList>
            <person name="Alioto T."/>
            <person name="Alioto T."/>
            <person name="Gomez Garrido J."/>
        </authorList>
    </citation>
    <scope>NUCLEOTIDE SEQUENCE [LARGE SCALE GENOMIC DNA]</scope>
</reference>
<dbReference type="AlphaFoldDB" id="A0A8S0PLT1"/>
<keyword evidence="12" id="KW-0418">Kinase</keyword>
<dbReference type="FunFam" id="1.10.510.10:FF:000480">
    <property type="entry name" value="Pollen receptor-like kinase 1"/>
    <property type="match status" value="1"/>
</dbReference>
<evidence type="ECO:0000256" key="8">
    <source>
        <dbReference type="ARBA" id="ARBA00023136"/>
    </source>
</evidence>
<evidence type="ECO:0000256" key="5">
    <source>
        <dbReference type="ARBA" id="ARBA00022729"/>
    </source>
</evidence>
<dbReference type="InterPro" id="IPR011009">
    <property type="entry name" value="Kinase-like_dom_sf"/>
</dbReference>
<evidence type="ECO:0000256" key="3">
    <source>
        <dbReference type="ARBA" id="ARBA00022614"/>
    </source>
</evidence>
<dbReference type="InterPro" id="IPR046959">
    <property type="entry name" value="PRK1-6/SRF4-like"/>
</dbReference>
<dbReference type="Gramene" id="OE9A019502T1">
    <property type="protein sequence ID" value="OE9A019502C1"/>
    <property type="gene ID" value="OE9A019502"/>
</dbReference>
<dbReference type="InterPro" id="IPR001611">
    <property type="entry name" value="Leu-rich_rpt"/>
</dbReference>
<dbReference type="OrthoDB" id="418615at2759"/>
<dbReference type="Proteomes" id="UP000594638">
    <property type="component" value="Unassembled WGS sequence"/>
</dbReference>
<comment type="caution">
    <text evidence="12">The sequence shown here is derived from an EMBL/GenBank/DDBJ whole genome shotgun (WGS) entry which is preliminary data.</text>
</comment>
<dbReference type="PANTHER" id="PTHR48007:SF67">
    <property type="entry name" value="POLLEN RECEPTOR-LIKE KINASE 1"/>
    <property type="match status" value="1"/>
</dbReference>
<keyword evidence="3" id="KW-0433">Leucine-rich repeat</keyword>